<feature type="region of interest" description="Disordered" evidence="2">
    <location>
        <begin position="110"/>
        <end position="132"/>
    </location>
</feature>
<feature type="repeat" description="TPR" evidence="1">
    <location>
        <begin position="232"/>
        <end position="265"/>
    </location>
</feature>
<dbReference type="AlphaFoldDB" id="A0AAF1BJR2"/>
<dbReference type="InterPro" id="IPR011990">
    <property type="entry name" value="TPR-like_helical_dom_sf"/>
</dbReference>
<feature type="region of interest" description="Disordered" evidence="2">
    <location>
        <begin position="851"/>
        <end position="911"/>
    </location>
</feature>
<feature type="compositionally biased region" description="Acidic residues" evidence="2">
    <location>
        <begin position="23"/>
        <end position="49"/>
    </location>
</feature>
<feature type="region of interest" description="Disordered" evidence="2">
    <location>
        <begin position="394"/>
        <end position="420"/>
    </location>
</feature>
<evidence type="ECO:0000256" key="2">
    <source>
        <dbReference type="SAM" id="MobiDB-lite"/>
    </source>
</evidence>
<dbReference type="GO" id="GO:0000127">
    <property type="term" value="C:transcription factor TFIIIC complex"/>
    <property type="evidence" value="ECO:0007669"/>
    <property type="project" value="TreeGrafter"/>
</dbReference>
<dbReference type="GO" id="GO:0006383">
    <property type="term" value="P:transcription by RNA polymerase III"/>
    <property type="evidence" value="ECO:0007669"/>
    <property type="project" value="InterPro"/>
</dbReference>
<accession>A0AAF1BJR2</accession>
<dbReference type="GeneID" id="87806913"/>
<evidence type="ECO:0000313" key="3">
    <source>
        <dbReference type="EMBL" id="WOO80160.1"/>
    </source>
</evidence>
<name>A0AAF1BJR2_9TREE</name>
<organism evidence="3 4">
    <name type="scientific">Vanrija pseudolonga</name>
    <dbReference type="NCBI Taxonomy" id="143232"/>
    <lineage>
        <taxon>Eukaryota</taxon>
        <taxon>Fungi</taxon>
        <taxon>Dikarya</taxon>
        <taxon>Basidiomycota</taxon>
        <taxon>Agaricomycotina</taxon>
        <taxon>Tremellomycetes</taxon>
        <taxon>Trichosporonales</taxon>
        <taxon>Trichosporonaceae</taxon>
        <taxon>Vanrija</taxon>
    </lineage>
</organism>
<sequence length="1086" mass="122970">MSGFVDAEASGSQSQAHEHMDVDPDNNEIQDDEMQDDVEDQDDEGDEYSENGALSSDNGDDGSDDEYVDEPDEDGERDEDAVVAAEPEPEPAAPQPDDAIFQRLAGYVAGAPPAEGTEGQPAQGEGVGGAGFQNDLAALDEEELPQASKKPRRRVHRAHRPTYEVQQMLGRANMAYILAQRAEAVDLFLEVIRHDSQVQAAWTTLASIYEEMGEHEMSRQMRFCAAHIEEDIGLWRELAEEFKVDGNENQSLYCLRKALKIDPSSLDILWQLATVYRQLHKDKKAIDVYKKIHRIEPAFLRDFNMLMDIHPLIHEAKQFVFGSNVFGDAFLYHFAAFGGPEDQRAGPDQNTMQLEHIVVYVDYLLLSGDVESAVSTIHRGQRWIQGRKNQKGWDAIDDDSEYEPPKEADDEDAEGSKGGYDLDTQLRYRLALARLRLGQDTEAMVHINEILELDALIHSRMFKELGDALMKRELWESAIEFWASLHDRVGVDDEPAVIFKLGLCQHNLQRYDAALESLRWVVDMDKSNTEARMALARVLEDMGQKDEAYEIVTELTRARERGAKGERAPAERKATKISLQQQMADTMKRLFQDAEAAEEQLNEGEPWALEAFTEAADRMIETFRLAKSNFSKNRGVTRVITNRKKSAKSNIDSEVMDMQDRLERTLGFNEEHDKPIEGKLEYAIRRQEDFYGIKSEDWLAITIKYCCVLMSKDRKSTVYAMGILDHVVWSGPFNSRRCEVALRLTIIACAMRLGAYDTIVDNCKRLSQLHQFRPEPILLMLSAMGGGYKQQSSWQNLALQKFLHRELRIYDEAVCGVKLRYNSRVQRWAQIQTTGQSRRLGDFIDIDDEVDETAGKSSQPWRPGTQEVDEDDEPEEDEDGEAEGDGEEADASADPSGAVEGATEIPKPTKHSPVFNALYGQNMLTAKSYQSALFYFLRAYEVNQYDPLLCLFIAQAFFGRALVRQSDNRNYQIAQPSLIIDSQGLAFLARYRKLSPQDVVSQEEVEYNYGRAFHGLGIVHLAVKHYETVLESVRSRVAEQDDEEEGKRLRDGSLGREAAHNLVLIYSASASWELVQVVSDEWLALS</sequence>
<dbReference type="SMART" id="SM00028">
    <property type="entry name" value="TPR"/>
    <property type="match status" value="8"/>
</dbReference>
<dbReference type="InterPro" id="IPR019734">
    <property type="entry name" value="TPR_rpt"/>
</dbReference>
<dbReference type="PROSITE" id="PS50005">
    <property type="entry name" value="TPR"/>
    <property type="match status" value="2"/>
</dbReference>
<dbReference type="PANTHER" id="PTHR23082:SF0">
    <property type="entry name" value="GENERAL TRANSCRIPTION FACTOR 3C POLYPEPTIDE 3"/>
    <property type="match status" value="1"/>
</dbReference>
<feature type="region of interest" description="Disordered" evidence="2">
    <location>
        <begin position="1"/>
        <end position="96"/>
    </location>
</feature>
<feature type="compositionally biased region" description="Acidic residues" evidence="2">
    <location>
        <begin position="395"/>
        <end position="413"/>
    </location>
</feature>
<dbReference type="Proteomes" id="UP000827549">
    <property type="component" value="Chromosome 3"/>
</dbReference>
<gene>
    <name evidence="3" type="primary">sfc4_1</name>
    <name evidence="3" type="ORF">LOC62_03G003672</name>
</gene>
<protein>
    <submittedName>
        <fullName evidence="3">Transcription factor tau subunit sfc4</fullName>
    </submittedName>
</protein>
<dbReference type="SUPFAM" id="SSF48452">
    <property type="entry name" value="TPR-like"/>
    <property type="match status" value="1"/>
</dbReference>
<evidence type="ECO:0000256" key="1">
    <source>
        <dbReference type="PROSITE-ProRule" id="PRU00339"/>
    </source>
</evidence>
<keyword evidence="4" id="KW-1185">Reference proteome</keyword>
<reference evidence="3" key="1">
    <citation type="submission" date="2023-10" db="EMBL/GenBank/DDBJ databases">
        <authorList>
            <person name="Noh H."/>
        </authorList>
    </citation>
    <scope>NUCLEOTIDE SEQUENCE</scope>
    <source>
        <strain evidence="3">DUCC4014</strain>
    </source>
</reference>
<keyword evidence="1" id="KW-0802">TPR repeat</keyword>
<dbReference type="PANTHER" id="PTHR23082">
    <property type="entry name" value="TRANSCRIPTION INITIATION FACTOR IIIC TFIIIC , POLYPEPTIDE 3-RELATED"/>
    <property type="match status" value="1"/>
</dbReference>
<dbReference type="Gene3D" id="1.25.40.10">
    <property type="entry name" value="Tetratricopeptide repeat domain"/>
    <property type="match status" value="2"/>
</dbReference>
<feature type="compositionally biased region" description="Acidic residues" evidence="2">
    <location>
        <begin position="867"/>
        <end position="891"/>
    </location>
</feature>
<feature type="repeat" description="TPR" evidence="1">
    <location>
        <begin position="266"/>
        <end position="299"/>
    </location>
</feature>
<feature type="compositionally biased region" description="Acidic residues" evidence="2">
    <location>
        <begin position="58"/>
        <end position="81"/>
    </location>
</feature>
<proteinExistence type="predicted"/>
<dbReference type="Pfam" id="PF14559">
    <property type="entry name" value="TPR_19"/>
    <property type="match status" value="1"/>
</dbReference>
<evidence type="ECO:0000313" key="4">
    <source>
        <dbReference type="Proteomes" id="UP000827549"/>
    </source>
</evidence>
<dbReference type="InterPro" id="IPR039340">
    <property type="entry name" value="Tfc4/TFIIIC-102/Sfc4"/>
</dbReference>
<dbReference type="RefSeq" id="XP_062626192.1">
    <property type="nucleotide sequence ID" value="XM_062770207.1"/>
</dbReference>
<dbReference type="EMBL" id="CP086716">
    <property type="protein sequence ID" value="WOO80160.1"/>
    <property type="molecule type" value="Genomic_DNA"/>
</dbReference>